<dbReference type="PANTHER" id="PTHR14540">
    <property type="entry name" value="INTEGRATOR COMPLEX SUBUNIT 15"/>
    <property type="match status" value="1"/>
</dbReference>
<accession>A0A6F9D8Q5</accession>
<dbReference type="AlphaFoldDB" id="A0A6F9D8Q5"/>
<evidence type="ECO:0000313" key="1">
    <source>
        <dbReference type="EMBL" id="CAB3227167.1"/>
    </source>
</evidence>
<dbReference type="PANTHER" id="PTHR14540:SF2">
    <property type="entry name" value="INTEGRATOR COMPLEX SUBUNIT 15"/>
    <property type="match status" value="1"/>
</dbReference>
<dbReference type="EMBL" id="LR783506">
    <property type="protein sequence ID" value="CAB3227167.1"/>
    <property type="molecule type" value="mRNA"/>
</dbReference>
<name>A0A6F9D8Q5_9ASCI</name>
<reference evidence="1" key="1">
    <citation type="submission" date="2020-04" db="EMBL/GenBank/DDBJ databases">
        <authorList>
            <person name="Neveu A P."/>
        </authorList>
    </citation>
    <scope>NUCLEOTIDE SEQUENCE</scope>
    <source>
        <tissue evidence="1">Whole embryo</tissue>
    </source>
</reference>
<organism evidence="1">
    <name type="scientific">Phallusia mammillata</name>
    <dbReference type="NCBI Taxonomy" id="59560"/>
    <lineage>
        <taxon>Eukaryota</taxon>
        <taxon>Metazoa</taxon>
        <taxon>Chordata</taxon>
        <taxon>Tunicata</taxon>
        <taxon>Ascidiacea</taxon>
        <taxon>Phlebobranchia</taxon>
        <taxon>Ascidiidae</taxon>
        <taxon>Phallusia</taxon>
    </lineage>
</organism>
<sequence>MNQRKYTNSVQELIRNLESVFSNQASASASYSKEALISRIDDVIFKQRGDWISSQQALTPLEELELIDELGLYLQEQKHEYVRYRIFEALFSMARETALEYRRDILSKLVSLAIVSKSSATLECAALWMKSTEKSHVVHLVLSLVTDYCVLQQNGASDLKACIDFSPRFCCIFLIALTSHYTMMSSEKCKEGGIIVDDLKDWPCLRLLDIVQHWLLKDPAICYCTATQMDKLWRTVIKATHSLPDSLSLTPLDGLASWCVKTPFAPMSLLAPVITTDECAENLTYSELHSRMHYGFLKVLLASKPALKAIAKGSVLGNPDLQLWSKQQAHALVGDLMSLCNHSDAIPLSGSADELAVDRFSQISQIAMSMRVLNCTKDQFQSLSDPLPKTRLLEIVAYGPNRRSSIDETPMEISTNY</sequence>
<dbReference type="InterPro" id="IPR027844">
    <property type="entry name" value="INTS15"/>
</dbReference>
<protein>
    <submittedName>
        <fullName evidence="1">Uncharacterized protein C7orf26 homolog</fullName>
    </submittedName>
</protein>
<dbReference type="Pfam" id="PF14964">
    <property type="entry name" value="INTS15"/>
    <property type="match status" value="1"/>
</dbReference>
<proteinExistence type="evidence at transcript level"/>
<gene>
    <name evidence="1" type="primary">C7orf26</name>
</gene>